<dbReference type="Proteomes" id="UP000024635">
    <property type="component" value="Unassembled WGS sequence"/>
</dbReference>
<evidence type="ECO:0000313" key="1">
    <source>
        <dbReference type="EMBL" id="EYB98603.1"/>
    </source>
</evidence>
<dbReference type="EMBL" id="JARK01001466">
    <property type="protein sequence ID" value="EYB98603.1"/>
    <property type="molecule type" value="Genomic_DNA"/>
</dbReference>
<comment type="caution">
    <text evidence="1">The sequence shown here is derived from an EMBL/GenBank/DDBJ whole genome shotgun (WGS) entry which is preliminary data.</text>
</comment>
<sequence length="181" mass="19914">MPELELRRKTRPTKKWALTVEAWIKHHGPAGNLHEKRSSEVESGDTYISCSCSTHCGQLDLHGASRPFVPVSPRDFAFMEAHYSCDVACTVGVAGGDSVAASKSTWSERAAQARILSGATNCEVFLTIRHCSTDSSVSGAVATRSFRGRGWVAAIDAHCTYIQRVEEAFRPTPLYERKQEQ</sequence>
<reference evidence="2" key="1">
    <citation type="journal article" date="2015" name="Nat. Genet.">
        <title>The genome and transcriptome of the zoonotic hookworm Ancylostoma ceylanicum identify infection-specific gene families.</title>
        <authorList>
            <person name="Schwarz E.M."/>
            <person name="Hu Y."/>
            <person name="Antoshechkin I."/>
            <person name="Miller M.M."/>
            <person name="Sternberg P.W."/>
            <person name="Aroian R.V."/>
        </authorList>
    </citation>
    <scope>NUCLEOTIDE SEQUENCE</scope>
    <source>
        <strain evidence="2">HY135</strain>
    </source>
</reference>
<keyword evidence="2" id="KW-1185">Reference proteome</keyword>
<dbReference type="AlphaFoldDB" id="A0A016T6N8"/>
<evidence type="ECO:0000313" key="2">
    <source>
        <dbReference type="Proteomes" id="UP000024635"/>
    </source>
</evidence>
<gene>
    <name evidence="1" type="primary">Acey_s0130.g1558</name>
    <name evidence="1" type="ORF">Y032_0130g1558</name>
</gene>
<proteinExistence type="predicted"/>
<name>A0A016T6N8_9BILA</name>
<organism evidence="1 2">
    <name type="scientific">Ancylostoma ceylanicum</name>
    <dbReference type="NCBI Taxonomy" id="53326"/>
    <lineage>
        <taxon>Eukaryota</taxon>
        <taxon>Metazoa</taxon>
        <taxon>Ecdysozoa</taxon>
        <taxon>Nematoda</taxon>
        <taxon>Chromadorea</taxon>
        <taxon>Rhabditida</taxon>
        <taxon>Rhabditina</taxon>
        <taxon>Rhabditomorpha</taxon>
        <taxon>Strongyloidea</taxon>
        <taxon>Ancylostomatidae</taxon>
        <taxon>Ancylostomatinae</taxon>
        <taxon>Ancylostoma</taxon>
    </lineage>
</organism>
<accession>A0A016T6N8</accession>
<protein>
    <submittedName>
        <fullName evidence="1">Uncharacterized protein</fullName>
    </submittedName>
</protein>